<dbReference type="EMBL" id="DVNG01000085">
    <property type="protein sequence ID" value="HIU50490.1"/>
    <property type="molecule type" value="Genomic_DNA"/>
</dbReference>
<dbReference type="InterPro" id="IPR036390">
    <property type="entry name" value="WH_DNA-bd_sf"/>
</dbReference>
<keyword evidence="2" id="KW-0238">DNA-binding</keyword>
<dbReference type="Pfam" id="PF00392">
    <property type="entry name" value="GntR"/>
    <property type="match status" value="1"/>
</dbReference>
<dbReference type="SMART" id="SM00345">
    <property type="entry name" value="HTH_GNTR"/>
    <property type="match status" value="1"/>
</dbReference>
<keyword evidence="1" id="KW-0805">Transcription regulation</keyword>
<dbReference type="CDD" id="cd07377">
    <property type="entry name" value="WHTH_GntR"/>
    <property type="match status" value="1"/>
</dbReference>
<accession>A0A9D1LYQ1</accession>
<dbReference type="PANTHER" id="PTHR44846">
    <property type="entry name" value="MANNOSYL-D-GLYCERATE TRANSPORT/METABOLISM SYSTEM REPRESSOR MNGR-RELATED"/>
    <property type="match status" value="1"/>
</dbReference>
<evidence type="ECO:0000259" key="4">
    <source>
        <dbReference type="PROSITE" id="PS50949"/>
    </source>
</evidence>
<dbReference type="Pfam" id="PF07702">
    <property type="entry name" value="UTRA"/>
    <property type="match status" value="1"/>
</dbReference>
<keyword evidence="3" id="KW-0804">Transcription</keyword>
<dbReference type="InterPro" id="IPR011663">
    <property type="entry name" value="UTRA"/>
</dbReference>
<feature type="domain" description="HTH gntR-type" evidence="4">
    <location>
        <begin position="3"/>
        <end position="71"/>
    </location>
</feature>
<evidence type="ECO:0000256" key="3">
    <source>
        <dbReference type="ARBA" id="ARBA00023163"/>
    </source>
</evidence>
<dbReference type="PROSITE" id="PS50949">
    <property type="entry name" value="HTH_GNTR"/>
    <property type="match status" value="1"/>
</dbReference>
<dbReference type="SMART" id="SM00866">
    <property type="entry name" value="UTRA"/>
    <property type="match status" value="1"/>
</dbReference>
<dbReference type="Gene3D" id="3.40.1410.10">
    <property type="entry name" value="Chorismate lyase-like"/>
    <property type="match status" value="1"/>
</dbReference>
<protein>
    <submittedName>
        <fullName evidence="5">UTRA domain-containing protein</fullName>
    </submittedName>
</protein>
<proteinExistence type="predicted"/>
<dbReference type="Proteomes" id="UP000824118">
    <property type="component" value="Unassembled WGS sequence"/>
</dbReference>
<comment type="caution">
    <text evidence="5">The sequence shown here is derived from an EMBL/GenBank/DDBJ whole genome shotgun (WGS) entry which is preliminary data.</text>
</comment>
<gene>
    <name evidence="5" type="ORF">IAD22_05705</name>
</gene>
<dbReference type="GO" id="GO:0045892">
    <property type="term" value="P:negative regulation of DNA-templated transcription"/>
    <property type="evidence" value="ECO:0007669"/>
    <property type="project" value="TreeGrafter"/>
</dbReference>
<name>A0A9D1LYQ1_9FIRM</name>
<evidence type="ECO:0000256" key="2">
    <source>
        <dbReference type="ARBA" id="ARBA00023125"/>
    </source>
</evidence>
<dbReference type="InterPro" id="IPR000524">
    <property type="entry name" value="Tscrpt_reg_HTH_GntR"/>
</dbReference>
<dbReference type="GO" id="GO:0003677">
    <property type="term" value="F:DNA binding"/>
    <property type="evidence" value="ECO:0007669"/>
    <property type="project" value="UniProtKB-KW"/>
</dbReference>
<reference evidence="5" key="1">
    <citation type="submission" date="2020-10" db="EMBL/GenBank/DDBJ databases">
        <authorList>
            <person name="Gilroy R."/>
        </authorList>
    </citation>
    <scope>NUCLEOTIDE SEQUENCE</scope>
    <source>
        <strain evidence="5">ChiGjej1B1-1684</strain>
    </source>
</reference>
<dbReference type="InterPro" id="IPR036388">
    <property type="entry name" value="WH-like_DNA-bd_sf"/>
</dbReference>
<dbReference type="PRINTS" id="PR00035">
    <property type="entry name" value="HTHGNTR"/>
</dbReference>
<sequence length="245" mass="28589">MAKTKYNKIYHELKMKIESEEYHHGDLIPSESVLVAEYDCSRNTVRRAIAELVSLGYLQSIKGKGVRVIYQPDEPSFYSLGKIESFKEAAIRNRKNVVTKILLFKEITVDEQLHKKVPFEVGAEVYYLQRLRFIDGKASTIDHNYFLKSVMPGFNQTIAEHSIYEYLEDILHVEIVSTRRIVKVKRINKLDEENLELNGANCVAAVENYTYNSDGIMFEFTESRHTPDDFVFYDRAHRVKELMDF</sequence>
<dbReference type="Gene3D" id="1.10.10.10">
    <property type="entry name" value="Winged helix-like DNA-binding domain superfamily/Winged helix DNA-binding domain"/>
    <property type="match status" value="1"/>
</dbReference>
<evidence type="ECO:0000313" key="6">
    <source>
        <dbReference type="Proteomes" id="UP000824118"/>
    </source>
</evidence>
<dbReference type="AlphaFoldDB" id="A0A9D1LYQ1"/>
<dbReference type="InterPro" id="IPR028978">
    <property type="entry name" value="Chorismate_lyase_/UTRA_dom_sf"/>
</dbReference>
<dbReference type="GO" id="GO:0003700">
    <property type="term" value="F:DNA-binding transcription factor activity"/>
    <property type="evidence" value="ECO:0007669"/>
    <property type="project" value="InterPro"/>
</dbReference>
<dbReference type="SUPFAM" id="SSF64288">
    <property type="entry name" value="Chorismate lyase-like"/>
    <property type="match status" value="1"/>
</dbReference>
<dbReference type="SUPFAM" id="SSF46785">
    <property type="entry name" value="Winged helix' DNA-binding domain"/>
    <property type="match status" value="1"/>
</dbReference>
<dbReference type="PANTHER" id="PTHR44846:SF12">
    <property type="entry name" value="HTH-TYPE TRANSCRIPTIONAL REGULATOR TRER"/>
    <property type="match status" value="1"/>
</dbReference>
<dbReference type="InterPro" id="IPR050679">
    <property type="entry name" value="Bact_HTH_transcr_reg"/>
</dbReference>
<reference evidence="5" key="2">
    <citation type="journal article" date="2021" name="PeerJ">
        <title>Extensive microbial diversity within the chicken gut microbiome revealed by metagenomics and culture.</title>
        <authorList>
            <person name="Gilroy R."/>
            <person name="Ravi A."/>
            <person name="Getino M."/>
            <person name="Pursley I."/>
            <person name="Horton D.L."/>
            <person name="Alikhan N.F."/>
            <person name="Baker D."/>
            <person name="Gharbi K."/>
            <person name="Hall N."/>
            <person name="Watson M."/>
            <person name="Adriaenssens E.M."/>
            <person name="Foster-Nyarko E."/>
            <person name="Jarju S."/>
            <person name="Secka A."/>
            <person name="Antonio M."/>
            <person name="Oren A."/>
            <person name="Chaudhuri R.R."/>
            <person name="La Ragione R."/>
            <person name="Hildebrand F."/>
            <person name="Pallen M.J."/>
        </authorList>
    </citation>
    <scope>NUCLEOTIDE SEQUENCE</scope>
    <source>
        <strain evidence="5">ChiGjej1B1-1684</strain>
    </source>
</reference>
<evidence type="ECO:0000313" key="5">
    <source>
        <dbReference type="EMBL" id="HIU50490.1"/>
    </source>
</evidence>
<organism evidence="5 6">
    <name type="scientific">Candidatus Limousia pullorum</name>
    <dbReference type="NCBI Taxonomy" id="2840860"/>
    <lineage>
        <taxon>Bacteria</taxon>
        <taxon>Bacillati</taxon>
        <taxon>Bacillota</taxon>
        <taxon>Clostridia</taxon>
        <taxon>Eubacteriales</taxon>
        <taxon>Oscillospiraceae</taxon>
        <taxon>Oscillospiraceae incertae sedis</taxon>
        <taxon>Candidatus Limousia</taxon>
    </lineage>
</organism>
<evidence type="ECO:0000256" key="1">
    <source>
        <dbReference type="ARBA" id="ARBA00023015"/>
    </source>
</evidence>